<dbReference type="PANTHER" id="PTHR13789">
    <property type="entry name" value="MONOOXYGENASE"/>
    <property type="match status" value="1"/>
</dbReference>
<dbReference type="GO" id="GO:0004497">
    <property type="term" value="F:monooxygenase activity"/>
    <property type="evidence" value="ECO:0007669"/>
    <property type="project" value="UniProtKB-KW"/>
</dbReference>
<keyword evidence="2 4" id="KW-0503">Monooxygenase</keyword>
<dbReference type="EMBL" id="BONW01000038">
    <property type="protein sequence ID" value="GIG91456.1"/>
    <property type="molecule type" value="Genomic_DNA"/>
</dbReference>
<evidence type="ECO:0000313" key="5">
    <source>
        <dbReference type="Proteomes" id="UP000646749"/>
    </source>
</evidence>
<protein>
    <submittedName>
        <fullName evidence="4">Monooxygenase</fullName>
    </submittedName>
</protein>
<dbReference type="PRINTS" id="PR00420">
    <property type="entry name" value="RNGMNOXGNASE"/>
</dbReference>
<dbReference type="SUPFAM" id="SSF51905">
    <property type="entry name" value="FAD/NAD(P)-binding domain"/>
    <property type="match status" value="1"/>
</dbReference>
<evidence type="ECO:0000256" key="2">
    <source>
        <dbReference type="ARBA" id="ARBA00023033"/>
    </source>
</evidence>
<dbReference type="InterPro" id="IPR036188">
    <property type="entry name" value="FAD/NAD-bd_sf"/>
</dbReference>
<name>A0ABQ4EAZ7_9ACTN</name>
<dbReference type="InterPro" id="IPR050493">
    <property type="entry name" value="FAD-dep_Monooxygenase_BioMet"/>
</dbReference>
<keyword evidence="1" id="KW-0560">Oxidoreductase</keyword>
<keyword evidence="5" id="KW-1185">Reference proteome</keyword>
<reference evidence="4 5" key="1">
    <citation type="submission" date="2021-01" db="EMBL/GenBank/DDBJ databases">
        <title>Whole genome shotgun sequence of Plantactinospora endophytica NBRC 110450.</title>
        <authorList>
            <person name="Komaki H."/>
            <person name="Tamura T."/>
        </authorList>
    </citation>
    <scope>NUCLEOTIDE SEQUENCE [LARGE SCALE GENOMIC DNA]</scope>
    <source>
        <strain evidence="4 5">NBRC 110450</strain>
    </source>
</reference>
<proteinExistence type="predicted"/>
<dbReference type="RefSeq" id="WP_203869839.1">
    <property type="nucleotide sequence ID" value="NZ_BONW01000038.1"/>
</dbReference>
<dbReference type="Proteomes" id="UP000646749">
    <property type="component" value="Unassembled WGS sequence"/>
</dbReference>
<evidence type="ECO:0000256" key="1">
    <source>
        <dbReference type="ARBA" id="ARBA00023002"/>
    </source>
</evidence>
<evidence type="ECO:0000259" key="3">
    <source>
        <dbReference type="Pfam" id="PF01494"/>
    </source>
</evidence>
<evidence type="ECO:0000313" key="4">
    <source>
        <dbReference type="EMBL" id="GIG91456.1"/>
    </source>
</evidence>
<dbReference type="InterPro" id="IPR002938">
    <property type="entry name" value="FAD-bd"/>
</dbReference>
<sequence length="392" mass="42148">MKAVIIGAGVSGTLTAVGLARAGHDVEIYERAPQLRDGGNGVMVWHNGTGIMKDLGLRLDGLGQRIDAADVWSYDGRPLMRTDMAEIADELGTPGLGVMRGQVMDRAVEALPPGVLRFGKKCVRIEEAGTGVVAHFDDGTTANGDVLIGADGYRSVVRRHLVGDVLPRAMGLASWHGTTQVPIGLGSEHVVPTYYGRVGLCTIHPVGQGLIHWAFEVPWTGALRHIPAGAETADAAERPVAGSRLATLRKGFGDWAPPVRELLDALTEDDIAVAPHLLHRVAGEWGRGRVTLVGDAAHVVPPRIGMGVNQALEDAWVLSRTTAAADDPALALRRYEQIRRPRAKRIHSTARMMQRANPLLLALRRTRKGVNGTKMLRANIVRGSSFLNDDVR</sequence>
<gene>
    <name evidence="4" type="ORF">Pen02_63920</name>
</gene>
<feature type="domain" description="FAD-binding" evidence="3">
    <location>
        <begin position="277"/>
        <end position="347"/>
    </location>
</feature>
<accession>A0ABQ4EAZ7</accession>
<dbReference type="PANTHER" id="PTHR13789:SF309">
    <property type="entry name" value="PUTATIVE (AFU_ORTHOLOGUE AFUA_6G14510)-RELATED"/>
    <property type="match status" value="1"/>
</dbReference>
<organism evidence="4 5">
    <name type="scientific">Plantactinospora endophytica</name>
    <dbReference type="NCBI Taxonomy" id="673535"/>
    <lineage>
        <taxon>Bacteria</taxon>
        <taxon>Bacillati</taxon>
        <taxon>Actinomycetota</taxon>
        <taxon>Actinomycetes</taxon>
        <taxon>Micromonosporales</taxon>
        <taxon>Micromonosporaceae</taxon>
        <taxon>Plantactinospora</taxon>
    </lineage>
</organism>
<dbReference type="Pfam" id="PF01494">
    <property type="entry name" value="FAD_binding_3"/>
    <property type="match status" value="2"/>
</dbReference>
<dbReference type="Gene3D" id="3.50.50.60">
    <property type="entry name" value="FAD/NAD(P)-binding domain"/>
    <property type="match status" value="1"/>
</dbReference>
<comment type="caution">
    <text evidence="4">The sequence shown here is derived from an EMBL/GenBank/DDBJ whole genome shotgun (WGS) entry which is preliminary data.</text>
</comment>
<feature type="domain" description="FAD-binding" evidence="3">
    <location>
        <begin position="2"/>
        <end position="175"/>
    </location>
</feature>